<comment type="caution">
    <text evidence="1">The sequence shown here is derived from an EMBL/GenBank/DDBJ whole genome shotgun (WGS) entry which is preliminary data.</text>
</comment>
<sequence length="44" mass="5002">MEVSVWEELLHSRSAFHVDLTFTGELIHSEGETPIELAVESDFN</sequence>
<evidence type="ECO:0000313" key="2">
    <source>
        <dbReference type="Proteomes" id="UP000187203"/>
    </source>
</evidence>
<dbReference type="Proteomes" id="UP000187203">
    <property type="component" value="Unassembled WGS sequence"/>
</dbReference>
<protein>
    <submittedName>
        <fullName evidence="1">Uncharacterized protein</fullName>
    </submittedName>
</protein>
<name>A0A1R3G9J3_9ROSI</name>
<evidence type="ECO:0000313" key="1">
    <source>
        <dbReference type="EMBL" id="OMO54721.1"/>
    </source>
</evidence>
<dbReference type="AlphaFoldDB" id="A0A1R3G9J3"/>
<accession>A0A1R3G9J3</accession>
<gene>
    <name evidence="1" type="ORF">COLO4_36357</name>
</gene>
<proteinExistence type="predicted"/>
<reference evidence="2" key="1">
    <citation type="submission" date="2013-09" db="EMBL/GenBank/DDBJ databases">
        <title>Corchorus olitorius genome sequencing.</title>
        <authorList>
            <person name="Alam M."/>
            <person name="Haque M.S."/>
            <person name="Islam M.S."/>
            <person name="Emdad E.M."/>
            <person name="Islam M.M."/>
            <person name="Ahmed B."/>
            <person name="Halim A."/>
            <person name="Hossen Q.M.M."/>
            <person name="Hossain M.Z."/>
            <person name="Ahmed R."/>
            <person name="Khan M.M."/>
            <person name="Islam R."/>
            <person name="Rashid M.M."/>
            <person name="Khan S.A."/>
            <person name="Rahman M.S."/>
            <person name="Alam M."/>
            <person name="Yahiya A.S."/>
            <person name="Khan M.S."/>
            <person name="Azam M.S."/>
            <person name="Haque T."/>
            <person name="Lashkar M.Z.H."/>
            <person name="Akhand A.I."/>
            <person name="Morshed G."/>
            <person name="Roy S."/>
            <person name="Uddin K.S."/>
            <person name="Rabeya T."/>
            <person name="Hossain A.S."/>
            <person name="Chowdhury A."/>
            <person name="Snigdha A.R."/>
            <person name="Mortoza M.S."/>
            <person name="Matin S.A."/>
            <person name="Hoque S.M.E."/>
            <person name="Islam M.K."/>
            <person name="Roy D.K."/>
            <person name="Haider R."/>
            <person name="Moosa M.M."/>
            <person name="Elias S.M."/>
            <person name="Hasan A.M."/>
            <person name="Jahan S."/>
            <person name="Shafiuddin M."/>
            <person name="Mahmood N."/>
            <person name="Shommy N.S."/>
        </authorList>
    </citation>
    <scope>NUCLEOTIDE SEQUENCE [LARGE SCALE GENOMIC DNA]</scope>
    <source>
        <strain evidence="2">cv. O-4</strain>
    </source>
</reference>
<dbReference type="EMBL" id="AWUE01023170">
    <property type="protein sequence ID" value="OMO54721.1"/>
    <property type="molecule type" value="Genomic_DNA"/>
</dbReference>
<organism evidence="1 2">
    <name type="scientific">Corchorus olitorius</name>
    <dbReference type="NCBI Taxonomy" id="93759"/>
    <lineage>
        <taxon>Eukaryota</taxon>
        <taxon>Viridiplantae</taxon>
        <taxon>Streptophyta</taxon>
        <taxon>Embryophyta</taxon>
        <taxon>Tracheophyta</taxon>
        <taxon>Spermatophyta</taxon>
        <taxon>Magnoliopsida</taxon>
        <taxon>eudicotyledons</taxon>
        <taxon>Gunneridae</taxon>
        <taxon>Pentapetalae</taxon>
        <taxon>rosids</taxon>
        <taxon>malvids</taxon>
        <taxon>Malvales</taxon>
        <taxon>Malvaceae</taxon>
        <taxon>Grewioideae</taxon>
        <taxon>Apeibeae</taxon>
        <taxon>Corchorus</taxon>
    </lineage>
</organism>
<keyword evidence="2" id="KW-1185">Reference proteome</keyword>